<evidence type="ECO:0000313" key="2">
    <source>
        <dbReference type="Proteomes" id="UP001241377"/>
    </source>
</evidence>
<comment type="caution">
    <text evidence="1">The sequence shown here is derived from an EMBL/GenBank/DDBJ whole genome shotgun (WGS) entry which is preliminary data.</text>
</comment>
<protein>
    <submittedName>
        <fullName evidence="1">Uncharacterized protein</fullName>
    </submittedName>
</protein>
<proteinExistence type="predicted"/>
<evidence type="ECO:0000313" key="1">
    <source>
        <dbReference type="EMBL" id="KAJ9106650.1"/>
    </source>
</evidence>
<keyword evidence="2" id="KW-1185">Reference proteome</keyword>
<dbReference type="Proteomes" id="UP001241377">
    <property type="component" value="Unassembled WGS sequence"/>
</dbReference>
<reference evidence="1" key="1">
    <citation type="submission" date="2023-04" db="EMBL/GenBank/DDBJ databases">
        <title>Draft Genome sequencing of Naganishia species isolated from polar environments using Oxford Nanopore Technology.</title>
        <authorList>
            <person name="Leo P."/>
            <person name="Venkateswaran K."/>
        </authorList>
    </citation>
    <scope>NUCLEOTIDE SEQUENCE</scope>
    <source>
        <strain evidence="1">MNA-CCFEE 5261</strain>
    </source>
</reference>
<accession>A0ACC2W6A2</accession>
<dbReference type="EMBL" id="JASBWR010000029">
    <property type="protein sequence ID" value="KAJ9106650.1"/>
    <property type="molecule type" value="Genomic_DNA"/>
</dbReference>
<organism evidence="1 2">
    <name type="scientific">Naganishia cerealis</name>
    <dbReference type="NCBI Taxonomy" id="610337"/>
    <lineage>
        <taxon>Eukaryota</taxon>
        <taxon>Fungi</taxon>
        <taxon>Dikarya</taxon>
        <taxon>Basidiomycota</taxon>
        <taxon>Agaricomycotina</taxon>
        <taxon>Tremellomycetes</taxon>
        <taxon>Filobasidiales</taxon>
        <taxon>Filobasidiaceae</taxon>
        <taxon>Naganishia</taxon>
    </lineage>
</organism>
<name>A0ACC2W6A2_9TREE</name>
<gene>
    <name evidence="1" type="ORF">QFC19_003149</name>
</gene>
<sequence>MSESGFGEVPDSAKDKNDQSGVSVSQPLGIQVQQPQHSHSQQMSQQQQQPQLGQPMSHQQQYPSRQPQPISSAYLNYYNNGYHPHTYQYNYAPFSYYGGAVAGAGQVGPNAVSTGGGAAPNPSNATGASAVGGMTAVPPASDSSYLQVQQMHQHQQQQHQQQHQQAQQQQPSQPQQAQQQPQVNDYQVQQFSSYNAPGSATLGAANGAKKTLRSKPKAKEDVGSPSGATTGRPYTCEFPDCQWSFARQSDLRRHAKLHSAPMFHCPYWRNDPTCHRNGGAFNRLDVLKRHLRLVHYVQDKHQGGAGSRSTSGKDDAGWCRACQRMFPLSKAFVDHCMACAQLILPAEWKSLSSRYPYEQVGMMQYQQLMQQVPQMAQNSGHSQNQSPQVQVAQVHGSGAAQSPTNQPPPPLNQQPQQARANQLMDIPGDYLIDKDIKGYQVETKKRSNQTAGGANKKTKS</sequence>